<accession>A0AAV7N5L4</accession>
<proteinExistence type="predicted"/>
<feature type="region of interest" description="Disordered" evidence="1">
    <location>
        <begin position="1"/>
        <end position="33"/>
    </location>
</feature>
<feature type="compositionally biased region" description="Basic and acidic residues" evidence="1">
    <location>
        <begin position="104"/>
        <end position="118"/>
    </location>
</feature>
<evidence type="ECO:0000313" key="3">
    <source>
        <dbReference type="Proteomes" id="UP001066276"/>
    </source>
</evidence>
<comment type="caution">
    <text evidence="2">The sequence shown here is derived from an EMBL/GenBank/DDBJ whole genome shotgun (WGS) entry which is preliminary data.</text>
</comment>
<evidence type="ECO:0000256" key="1">
    <source>
        <dbReference type="SAM" id="MobiDB-lite"/>
    </source>
</evidence>
<feature type="region of interest" description="Disordered" evidence="1">
    <location>
        <begin position="50"/>
        <end position="84"/>
    </location>
</feature>
<feature type="region of interest" description="Disordered" evidence="1">
    <location>
        <begin position="99"/>
        <end position="136"/>
    </location>
</feature>
<dbReference type="EMBL" id="JANPWB010000013">
    <property type="protein sequence ID" value="KAJ1111315.1"/>
    <property type="molecule type" value="Genomic_DNA"/>
</dbReference>
<name>A0AAV7N5L4_PLEWA</name>
<gene>
    <name evidence="2" type="ORF">NDU88_008651</name>
</gene>
<dbReference type="Proteomes" id="UP001066276">
    <property type="component" value="Chromosome 9"/>
</dbReference>
<sequence>MATDRPSPPPPHLDGLSQDKDPRGCVTPPPPPGLGCAADCRRGADITRQGTLKGGTVAGSLPAVGESPVHPRSLPCRAPSSSEAAAYSGGALRMRCGARRSRAARWDSAAKEKRDSPGRLETIGWQSGSKQGGHLGTECRSLRQAASHNNRGGSFLR</sequence>
<evidence type="ECO:0000313" key="2">
    <source>
        <dbReference type="EMBL" id="KAJ1111315.1"/>
    </source>
</evidence>
<keyword evidence="3" id="KW-1185">Reference proteome</keyword>
<feature type="compositionally biased region" description="Pro residues" evidence="1">
    <location>
        <begin position="1"/>
        <end position="12"/>
    </location>
</feature>
<protein>
    <submittedName>
        <fullName evidence="2">Uncharacterized protein</fullName>
    </submittedName>
</protein>
<organism evidence="2 3">
    <name type="scientific">Pleurodeles waltl</name>
    <name type="common">Iberian ribbed newt</name>
    <dbReference type="NCBI Taxonomy" id="8319"/>
    <lineage>
        <taxon>Eukaryota</taxon>
        <taxon>Metazoa</taxon>
        <taxon>Chordata</taxon>
        <taxon>Craniata</taxon>
        <taxon>Vertebrata</taxon>
        <taxon>Euteleostomi</taxon>
        <taxon>Amphibia</taxon>
        <taxon>Batrachia</taxon>
        <taxon>Caudata</taxon>
        <taxon>Salamandroidea</taxon>
        <taxon>Salamandridae</taxon>
        <taxon>Pleurodelinae</taxon>
        <taxon>Pleurodeles</taxon>
    </lineage>
</organism>
<dbReference type="AlphaFoldDB" id="A0AAV7N5L4"/>
<reference evidence="2" key="1">
    <citation type="journal article" date="2022" name="bioRxiv">
        <title>Sequencing and chromosome-scale assembly of the giantPleurodeles waltlgenome.</title>
        <authorList>
            <person name="Brown T."/>
            <person name="Elewa A."/>
            <person name="Iarovenko S."/>
            <person name="Subramanian E."/>
            <person name="Araus A.J."/>
            <person name="Petzold A."/>
            <person name="Susuki M."/>
            <person name="Suzuki K.-i.T."/>
            <person name="Hayashi T."/>
            <person name="Toyoda A."/>
            <person name="Oliveira C."/>
            <person name="Osipova E."/>
            <person name="Leigh N.D."/>
            <person name="Simon A."/>
            <person name="Yun M.H."/>
        </authorList>
    </citation>
    <scope>NUCLEOTIDE SEQUENCE</scope>
    <source>
        <strain evidence="2">20211129_DDA</strain>
        <tissue evidence="2">Liver</tissue>
    </source>
</reference>